<keyword evidence="9" id="KW-1185">Reference proteome</keyword>
<dbReference type="Pfam" id="PF02086">
    <property type="entry name" value="MethyltransfD12"/>
    <property type="match status" value="1"/>
</dbReference>
<dbReference type="RefSeq" id="WP_305937759.1">
    <property type="nucleotide sequence ID" value="NZ_CP132191.1"/>
</dbReference>
<dbReference type="InterPro" id="IPR029063">
    <property type="entry name" value="SAM-dependent_MTases_sf"/>
</dbReference>
<protein>
    <recommendedName>
        <fullName evidence="2">site-specific DNA-methyltransferase (adenine-specific)</fullName>
        <ecNumber evidence="2">2.1.1.72</ecNumber>
    </recommendedName>
</protein>
<dbReference type="SMART" id="SM00530">
    <property type="entry name" value="HTH_XRE"/>
    <property type="match status" value="1"/>
</dbReference>
<evidence type="ECO:0000256" key="3">
    <source>
        <dbReference type="ARBA" id="ARBA00022603"/>
    </source>
</evidence>
<organism evidence="8 9">
    <name type="scientific">Mycoplasma seminis</name>
    <dbReference type="NCBI Taxonomy" id="512749"/>
    <lineage>
        <taxon>Bacteria</taxon>
        <taxon>Bacillati</taxon>
        <taxon>Mycoplasmatota</taxon>
        <taxon>Mollicutes</taxon>
        <taxon>Mycoplasmataceae</taxon>
        <taxon>Mycoplasma</taxon>
    </lineage>
</organism>
<evidence type="ECO:0000256" key="4">
    <source>
        <dbReference type="ARBA" id="ARBA00022679"/>
    </source>
</evidence>
<evidence type="ECO:0000256" key="1">
    <source>
        <dbReference type="ARBA" id="ARBA00006594"/>
    </source>
</evidence>
<dbReference type="SUPFAM" id="SSF53335">
    <property type="entry name" value="S-adenosyl-L-methionine-dependent methyltransferases"/>
    <property type="match status" value="1"/>
</dbReference>
<keyword evidence="3 8" id="KW-0489">Methyltransferase</keyword>
<dbReference type="Gene3D" id="3.40.50.150">
    <property type="entry name" value="Vaccinia Virus protein VP39"/>
    <property type="match status" value="1"/>
</dbReference>
<dbReference type="SUPFAM" id="SSF47413">
    <property type="entry name" value="lambda repressor-like DNA-binding domains"/>
    <property type="match status" value="1"/>
</dbReference>
<dbReference type="PROSITE" id="PS50943">
    <property type="entry name" value="HTH_CROC1"/>
    <property type="match status" value="1"/>
</dbReference>
<dbReference type="Pfam" id="PF01381">
    <property type="entry name" value="HTH_3"/>
    <property type="match status" value="1"/>
</dbReference>
<evidence type="ECO:0000313" key="9">
    <source>
        <dbReference type="Proteomes" id="UP001237011"/>
    </source>
</evidence>
<reference evidence="8" key="1">
    <citation type="submission" date="2023-08" db="EMBL/GenBank/DDBJ databases">
        <title>Complete genome sequence of Mycoplasma seminis 2200.</title>
        <authorList>
            <person name="Spergser J."/>
        </authorList>
    </citation>
    <scope>NUCLEOTIDE SEQUENCE [LARGE SCALE GENOMIC DNA]</scope>
    <source>
        <strain evidence="8">2200</strain>
    </source>
</reference>
<dbReference type="Gene3D" id="1.10.1020.10">
    <property type="entry name" value="Adenine-specific Methyltransferase, Domain 2"/>
    <property type="match status" value="1"/>
</dbReference>
<dbReference type="GO" id="GO:0009007">
    <property type="term" value="F:site-specific DNA-methyltransferase (adenine-specific) activity"/>
    <property type="evidence" value="ECO:0007669"/>
    <property type="project" value="UniProtKB-EC"/>
</dbReference>
<evidence type="ECO:0000259" key="7">
    <source>
        <dbReference type="PROSITE" id="PS50943"/>
    </source>
</evidence>
<dbReference type="Proteomes" id="UP001237011">
    <property type="component" value="Chromosome"/>
</dbReference>
<evidence type="ECO:0000256" key="6">
    <source>
        <dbReference type="ARBA" id="ARBA00047942"/>
    </source>
</evidence>
<dbReference type="NCBIfam" id="TIGR00571">
    <property type="entry name" value="dam"/>
    <property type="match status" value="1"/>
</dbReference>
<keyword evidence="5" id="KW-0949">S-adenosyl-L-methionine</keyword>
<gene>
    <name evidence="8" type="ORF">Q8852_03295</name>
</gene>
<sequence>MLKEVIGRNIKEIRNNIHLSQDELSFLVNIERTQISKIESGKVNITIETLEKIAKALNSPIEKLVKSNQNTLTEAKPFVKWAGGKTQILPKIIESLPKEFNTYYEPFLGGGALFFYLKPTEAVINDMNAYLIDAYQCFKNEEDFLNLKIALRKHEKAHNEEYYYQVRNMDREVDFDKNPKYLKAARMIYLNKACFNGLYRVNSQGYFNVPSGKKEVVKTFDDENFDAIRDLLKSKKIKITNLDFEEVVKNAKANDFVYLDPPYDIYPNSSGFVDYGKDGFDAQDQKRLAECFKQLDQKGVYVMLSNHNTPLINELYKEYNIKVIQAKRMINSNGAKRGNVEEVIITNY</sequence>
<comment type="similarity">
    <text evidence="1">Belongs to the N(4)/N(6)-methyltransferase family.</text>
</comment>
<dbReference type="EC" id="2.1.1.72" evidence="2"/>
<evidence type="ECO:0000313" key="8">
    <source>
        <dbReference type="EMBL" id="WLP85323.1"/>
    </source>
</evidence>
<dbReference type="InterPro" id="IPR023095">
    <property type="entry name" value="Ade_MeTrfase_dom_2"/>
</dbReference>
<dbReference type="InterPro" id="IPR012327">
    <property type="entry name" value="MeTrfase_D12"/>
</dbReference>
<dbReference type="PANTHER" id="PTHR30481">
    <property type="entry name" value="DNA ADENINE METHYLASE"/>
    <property type="match status" value="1"/>
</dbReference>
<dbReference type="EMBL" id="CP132191">
    <property type="protein sequence ID" value="WLP85323.1"/>
    <property type="molecule type" value="Genomic_DNA"/>
</dbReference>
<dbReference type="Gene3D" id="1.10.260.40">
    <property type="entry name" value="lambda repressor-like DNA-binding domains"/>
    <property type="match status" value="1"/>
</dbReference>
<dbReference type="InterPro" id="IPR001387">
    <property type="entry name" value="Cro/C1-type_HTH"/>
</dbReference>
<comment type="catalytic activity">
    <reaction evidence="6">
        <text>a 2'-deoxyadenosine in DNA + S-adenosyl-L-methionine = an N(6)-methyl-2'-deoxyadenosine in DNA + S-adenosyl-L-homocysteine + H(+)</text>
        <dbReference type="Rhea" id="RHEA:15197"/>
        <dbReference type="Rhea" id="RHEA-COMP:12418"/>
        <dbReference type="Rhea" id="RHEA-COMP:12419"/>
        <dbReference type="ChEBI" id="CHEBI:15378"/>
        <dbReference type="ChEBI" id="CHEBI:57856"/>
        <dbReference type="ChEBI" id="CHEBI:59789"/>
        <dbReference type="ChEBI" id="CHEBI:90615"/>
        <dbReference type="ChEBI" id="CHEBI:90616"/>
        <dbReference type="EC" id="2.1.1.72"/>
    </reaction>
</comment>
<dbReference type="PANTHER" id="PTHR30481:SF3">
    <property type="entry name" value="DNA ADENINE METHYLASE"/>
    <property type="match status" value="1"/>
</dbReference>
<proteinExistence type="inferred from homology"/>
<dbReference type="InterPro" id="IPR010982">
    <property type="entry name" value="Lambda_DNA-bd_dom_sf"/>
</dbReference>
<dbReference type="CDD" id="cd00093">
    <property type="entry name" value="HTH_XRE"/>
    <property type="match status" value="1"/>
</dbReference>
<dbReference type="PRINTS" id="PR00505">
    <property type="entry name" value="D12N6MTFRASE"/>
</dbReference>
<evidence type="ECO:0000256" key="2">
    <source>
        <dbReference type="ARBA" id="ARBA00011900"/>
    </source>
</evidence>
<dbReference type="GO" id="GO:0032259">
    <property type="term" value="P:methylation"/>
    <property type="evidence" value="ECO:0007669"/>
    <property type="project" value="UniProtKB-KW"/>
</dbReference>
<accession>A0ABY9HCB1</accession>
<keyword evidence="4 8" id="KW-0808">Transferase</keyword>
<feature type="domain" description="HTH cro/C1-type" evidence="7">
    <location>
        <begin position="10"/>
        <end position="64"/>
    </location>
</feature>
<evidence type="ECO:0000256" key="5">
    <source>
        <dbReference type="ARBA" id="ARBA00022691"/>
    </source>
</evidence>
<name>A0ABY9HCB1_9MOLU</name>